<dbReference type="PROSITE" id="PS51782">
    <property type="entry name" value="LYSM"/>
    <property type="match status" value="2"/>
</dbReference>
<dbReference type="PROSITE" id="PS00922">
    <property type="entry name" value="TRANSGLYCOSYLASE"/>
    <property type="match status" value="1"/>
</dbReference>
<dbReference type="CDD" id="cd00118">
    <property type="entry name" value="LysM"/>
    <property type="match status" value="2"/>
</dbReference>
<name>A0ABR7Q9Y0_9FLAO</name>
<dbReference type="InterPro" id="IPR036779">
    <property type="entry name" value="LysM_dom_sf"/>
</dbReference>
<comment type="caution">
    <text evidence="4">The sequence shown here is derived from an EMBL/GenBank/DDBJ whole genome shotgun (WGS) entry which is preliminary data.</text>
</comment>
<comment type="similarity">
    <text evidence="1">Belongs to the transglycosylase Slt family.</text>
</comment>
<feature type="chain" id="PRO_5046736174" evidence="2">
    <location>
        <begin position="19"/>
        <end position="551"/>
    </location>
</feature>
<evidence type="ECO:0000256" key="1">
    <source>
        <dbReference type="ARBA" id="ARBA00007734"/>
    </source>
</evidence>
<keyword evidence="2" id="KW-0732">Signal</keyword>
<evidence type="ECO:0000313" key="5">
    <source>
        <dbReference type="Proteomes" id="UP000619238"/>
    </source>
</evidence>
<dbReference type="EMBL" id="JACGWS010000006">
    <property type="protein sequence ID" value="MBC8755369.1"/>
    <property type="molecule type" value="Genomic_DNA"/>
</dbReference>
<dbReference type="SUPFAM" id="SSF53955">
    <property type="entry name" value="Lysozyme-like"/>
    <property type="match status" value="1"/>
</dbReference>
<reference evidence="4 5" key="1">
    <citation type="submission" date="2020-07" db="EMBL/GenBank/DDBJ databases">
        <title>Description of Kordia aestuariivivens sp. nov., isolated from a tidal flat.</title>
        <authorList>
            <person name="Park S."/>
            <person name="Yoon J.-H."/>
        </authorList>
    </citation>
    <scope>NUCLEOTIDE SEQUENCE [LARGE SCALE GENOMIC DNA]</scope>
    <source>
        <strain evidence="4 5">YSTF-M3</strain>
    </source>
</reference>
<feature type="signal peptide" evidence="2">
    <location>
        <begin position="1"/>
        <end position="18"/>
    </location>
</feature>
<dbReference type="Gene3D" id="3.10.350.10">
    <property type="entry name" value="LysM domain"/>
    <property type="match status" value="2"/>
</dbReference>
<protein>
    <submittedName>
        <fullName evidence="4">LysM peptidoglycan-binding domain-containing protein</fullName>
    </submittedName>
</protein>
<dbReference type="Pfam" id="PF01464">
    <property type="entry name" value="SLT"/>
    <property type="match status" value="1"/>
</dbReference>
<dbReference type="CDD" id="cd16894">
    <property type="entry name" value="MltD-like"/>
    <property type="match status" value="1"/>
</dbReference>
<keyword evidence="5" id="KW-1185">Reference proteome</keyword>
<dbReference type="InterPro" id="IPR008258">
    <property type="entry name" value="Transglycosylase_SLT_dom_1"/>
</dbReference>
<gene>
    <name evidence="4" type="ORF">H2O64_11830</name>
</gene>
<dbReference type="PANTHER" id="PTHR37423:SF2">
    <property type="entry name" value="MEMBRANE-BOUND LYTIC MUREIN TRANSGLYCOSYLASE C"/>
    <property type="match status" value="1"/>
</dbReference>
<dbReference type="RefSeq" id="WP_187562414.1">
    <property type="nucleotide sequence ID" value="NZ_JACGWS010000006.1"/>
</dbReference>
<evidence type="ECO:0000313" key="4">
    <source>
        <dbReference type="EMBL" id="MBC8755369.1"/>
    </source>
</evidence>
<sequence>MKYLFSILFLFVVSIGNAQEDEKKPEKTKETTKPRFKIIKDTIILDGVKTVMIDTIYFDKKNTIKRDVDDVLPAIDSVKIETNRNHDLTKVNETFQLKDNKMAATIDSLWLRELGGSDLFDTINNEITDLKYDPVVYQDLPTDTLKARLERLNSKTPFNIEYNPSLESVIRRFLKRHKKSMERLMKTSQYYFPMFEQELANYNIPLEIKYLAIVESALNPRARSRVGATGLWQFMYQTGKQFDLDVNSYVDERSDPVKSTKAACEYLASLYKIFGDWDLALAAYNSGPGNVSKAIRRSGGYQNYWNIRSNLPRETAGYLPAFLATMYIFEYADEHGFQVEKVEIPYFATDTIRVKEVLTFDQISEVLNVKVEDLQFFNPSYKLDIIPFVKGRNYTLRLPVQEVGKFVNNEEAIYTLAREELAKKEKPLPQLFQMDKRTRYRVRSGDYLGKIARQFGVRVSDLKRWNGLRSNKLKIGQRLTIYPKKPGFAVKKPTGKKKNTGNAKTYVVKSGDSLWSISQKFPGVSVKNIKKWNDISSNKLKPGMTLRVSNK</sequence>
<dbReference type="PANTHER" id="PTHR37423">
    <property type="entry name" value="SOLUBLE LYTIC MUREIN TRANSGLYCOSYLASE-RELATED"/>
    <property type="match status" value="1"/>
</dbReference>
<feature type="domain" description="LysM" evidence="3">
    <location>
        <begin position="438"/>
        <end position="481"/>
    </location>
</feature>
<evidence type="ECO:0000256" key="2">
    <source>
        <dbReference type="SAM" id="SignalP"/>
    </source>
</evidence>
<dbReference type="SMART" id="SM00257">
    <property type="entry name" value="LysM"/>
    <property type="match status" value="2"/>
</dbReference>
<feature type="domain" description="LysM" evidence="3">
    <location>
        <begin position="504"/>
        <end position="548"/>
    </location>
</feature>
<dbReference type="Pfam" id="PF01476">
    <property type="entry name" value="LysM"/>
    <property type="match status" value="2"/>
</dbReference>
<proteinExistence type="inferred from homology"/>
<dbReference type="Gene3D" id="1.10.530.10">
    <property type="match status" value="1"/>
</dbReference>
<dbReference type="InterPro" id="IPR023346">
    <property type="entry name" value="Lysozyme-like_dom_sf"/>
</dbReference>
<dbReference type="SUPFAM" id="SSF54106">
    <property type="entry name" value="LysM domain"/>
    <property type="match status" value="2"/>
</dbReference>
<dbReference type="Proteomes" id="UP000619238">
    <property type="component" value="Unassembled WGS sequence"/>
</dbReference>
<dbReference type="InterPro" id="IPR000189">
    <property type="entry name" value="Transglyc_AS"/>
</dbReference>
<dbReference type="InterPro" id="IPR018392">
    <property type="entry name" value="LysM"/>
</dbReference>
<evidence type="ECO:0000259" key="3">
    <source>
        <dbReference type="PROSITE" id="PS51782"/>
    </source>
</evidence>
<organism evidence="4 5">
    <name type="scientific">Kordia aestuariivivens</name>
    <dbReference type="NCBI Taxonomy" id="2759037"/>
    <lineage>
        <taxon>Bacteria</taxon>
        <taxon>Pseudomonadati</taxon>
        <taxon>Bacteroidota</taxon>
        <taxon>Flavobacteriia</taxon>
        <taxon>Flavobacteriales</taxon>
        <taxon>Flavobacteriaceae</taxon>
        <taxon>Kordia</taxon>
    </lineage>
</organism>
<accession>A0ABR7Q9Y0</accession>